<keyword evidence="10 15" id="KW-0067">ATP-binding</keyword>
<dbReference type="NCBIfam" id="TIGR01241">
    <property type="entry name" value="FtsH_fam"/>
    <property type="match status" value="1"/>
</dbReference>
<dbReference type="Pfam" id="PF01434">
    <property type="entry name" value="Peptidase_M41"/>
    <property type="match status" value="1"/>
</dbReference>
<feature type="binding site" evidence="15">
    <location>
        <position position="446"/>
    </location>
    <ligand>
        <name>Zn(2+)</name>
        <dbReference type="ChEBI" id="CHEBI:29105"/>
        <note>catalytic</note>
    </ligand>
</feature>
<feature type="transmembrane region" description="Helical" evidence="15">
    <location>
        <begin position="131"/>
        <end position="149"/>
    </location>
</feature>
<reference evidence="18 19" key="1">
    <citation type="journal article" date="2015" name="Nature">
        <title>rRNA introns, odd ribosomes, and small enigmatic genomes across a large radiation of phyla.</title>
        <authorList>
            <person name="Brown C.T."/>
            <person name="Hug L.A."/>
            <person name="Thomas B.C."/>
            <person name="Sharon I."/>
            <person name="Castelle C.J."/>
            <person name="Singh A."/>
            <person name="Wilkins M.J."/>
            <person name="Williams K.H."/>
            <person name="Banfield J.F."/>
        </authorList>
    </citation>
    <scope>NUCLEOTIDE SEQUENCE [LARGE SCALE GENOMIC DNA]</scope>
</reference>
<keyword evidence="11 15" id="KW-1133">Transmembrane helix</keyword>
<evidence type="ECO:0000313" key="19">
    <source>
        <dbReference type="Proteomes" id="UP000034783"/>
    </source>
</evidence>
<dbReference type="FunFam" id="1.10.8.60:FF:000001">
    <property type="entry name" value="ATP-dependent zinc metalloprotease FtsH"/>
    <property type="match status" value="1"/>
</dbReference>
<evidence type="ECO:0000256" key="7">
    <source>
        <dbReference type="ARBA" id="ARBA00022741"/>
    </source>
</evidence>
<dbReference type="InterPro" id="IPR003960">
    <property type="entry name" value="ATPase_AAA_CS"/>
</dbReference>
<dbReference type="GO" id="GO:0008270">
    <property type="term" value="F:zinc ion binding"/>
    <property type="evidence" value="ECO:0007669"/>
    <property type="project" value="UniProtKB-UniRule"/>
</dbReference>
<dbReference type="InterPro" id="IPR003959">
    <property type="entry name" value="ATPase_AAA_core"/>
</dbReference>
<keyword evidence="13 15" id="KW-0472">Membrane</keyword>
<dbReference type="PROSITE" id="PS00674">
    <property type="entry name" value="AAA"/>
    <property type="match status" value="1"/>
</dbReference>
<evidence type="ECO:0000313" key="18">
    <source>
        <dbReference type="EMBL" id="KKT70050.1"/>
    </source>
</evidence>
<keyword evidence="9 15" id="KW-0862">Zinc</keyword>
<evidence type="ECO:0000256" key="15">
    <source>
        <dbReference type="HAMAP-Rule" id="MF_01458"/>
    </source>
</evidence>
<evidence type="ECO:0000256" key="16">
    <source>
        <dbReference type="RuleBase" id="RU003651"/>
    </source>
</evidence>
<comment type="caution">
    <text evidence="18">The sequence shown here is derived from an EMBL/GenBank/DDBJ whole genome shotgun (WGS) entry which is preliminary data.</text>
</comment>
<evidence type="ECO:0000256" key="3">
    <source>
        <dbReference type="ARBA" id="ARBA00022475"/>
    </source>
</evidence>
<dbReference type="InterPro" id="IPR003593">
    <property type="entry name" value="AAA+_ATPase"/>
</dbReference>
<dbReference type="EMBL" id="LCJD01000004">
    <property type="protein sequence ID" value="KKT70050.1"/>
    <property type="molecule type" value="Genomic_DNA"/>
</dbReference>
<dbReference type="InterPro" id="IPR037219">
    <property type="entry name" value="Peptidase_M41-like"/>
</dbReference>
<dbReference type="FunFam" id="3.40.50.300:FF:000001">
    <property type="entry name" value="ATP-dependent zinc metalloprotease FtsH"/>
    <property type="match status" value="1"/>
</dbReference>
<evidence type="ECO:0000256" key="9">
    <source>
        <dbReference type="ARBA" id="ARBA00022833"/>
    </source>
</evidence>
<dbReference type="GO" id="GO:0005886">
    <property type="term" value="C:plasma membrane"/>
    <property type="evidence" value="ECO:0007669"/>
    <property type="project" value="UniProtKB-SubCell"/>
</dbReference>
<evidence type="ECO:0000256" key="8">
    <source>
        <dbReference type="ARBA" id="ARBA00022801"/>
    </source>
</evidence>
<dbReference type="GO" id="GO:0030163">
    <property type="term" value="P:protein catabolic process"/>
    <property type="evidence" value="ECO:0007669"/>
    <property type="project" value="UniProtKB-UniRule"/>
</dbReference>
<feature type="binding site" evidence="15">
    <location>
        <position position="518"/>
    </location>
    <ligand>
        <name>Zn(2+)</name>
        <dbReference type="ChEBI" id="CHEBI:29105"/>
        <note>catalytic</note>
    </ligand>
</feature>
<comment type="similarity">
    <text evidence="14 15">In the central section; belongs to the AAA ATPase family.</text>
</comment>
<dbReference type="SUPFAM" id="SSF140990">
    <property type="entry name" value="FtsH protease domain-like"/>
    <property type="match status" value="1"/>
</dbReference>
<dbReference type="PANTHER" id="PTHR23076:SF97">
    <property type="entry name" value="ATP-DEPENDENT ZINC METALLOPROTEASE YME1L1"/>
    <property type="match status" value="1"/>
</dbReference>
<comment type="similarity">
    <text evidence="16">Belongs to the AAA ATPase family.</text>
</comment>
<evidence type="ECO:0000256" key="4">
    <source>
        <dbReference type="ARBA" id="ARBA00022670"/>
    </source>
</evidence>
<dbReference type="EC" id="3.4.24.-" evidence="15"/>
<name>A0A0G1JFG8_UNCKA</name>
<dbReference type="FunFam" id="1.20.58.760:FF:000001">
    <property type="entry name" value="ATP-dependent zinc metalloprotease FtsH"/>
    <property type="match status" value="1"/>
</dbReference>
<dbReference type="InterPro" id="IPR027417">
    <property type="entry name" value="P-loop_NTPase"/>
</dbReference>
<dbReference type="PATRIC" id="fig|1619116.3.peg.81"/>
<evidence type="ECO:0000256" key="14">
    <source>
        <dbReference type="ARBA" id="ARBA00061570"/>
    </source>
</evidence>
<dbReference type="Proteomes" id="UP000034783">
    <property type="component" value="Unassembled WGS sequence"/>
</dbReference>
<evidence type="ECO:0000256" key="11">
    <source>
        <dbReference type="ARBA" id="ARBA00022989"/>
    </source>
</evidence>
<keyword evidence="3 15" id="KW-1003">Cell membrane</keyword>
<evidence type="ECO:0000256" key="13">
    <source>
        <dbReference type="ARBA" id="ARBA00023136"/>
    </source>
</evidence>
<proteinExistence type="inferred from homology"/>
<keyword evidence="7 15" id="KW-0547">Nucleotide-binding</keyword>
<dbReference type="GO" id="GO:0004176">
    <property type="term" value="F:ATP-dependent peptidase activity"/>
    <property type="evidence" value="ECO:0007669"/>
    <property type="project" value="InterPro"/>
</dbReference>
<sequence length="620" mass="68060">METEKKLKKPNSMIPNPFAPQPSQSLFGNVFFWVLLILGLYLLIGTFSARQDQGMREKSITETLSLIREEKVQDIIITGDDVEVLLKDGTKFTAKKEPTLSFDELLKNNDVSSSKIAGSLTVKTPISWDQILTTALSILFPLVLLFFIFRQVKMAGGDLLSFGKARAKLFNSEGAGKTTFNDVAGNKESKQELMEIVDFLKNPEKYRKLGARIPKGVLLVGPSGVGKTLLAKAVAGEADVPFFSASGSEFMEMLVGVGSARVRDLFERARASQPSLIFIDEIDAIGRQRGMGFAGGHDEREQTLNQILTEMDGFGPRTNVLVIAATNRPDMLDPALVRAGRFDRRIVVPLPDLTDRKEIINLYVKNKPLAKDFDADKLARKTVSFSGADLENMINEAAILAARDGKTEISNKDLDEASLKVTMGSERKTMQTEDERKRTAYHEAGHALVATFSKDMDPVQRISIVARGGSLGHTSLPPERDRYGETQTRLNSFIATMLGGRAAEVVIFGDVTTGAADDLDKSTKLAREMVTEYGMSSLGLVSYSSKPMFGMWKNPFGESSEFSQATLAKIDSEVKRILDASFESAKGILASKRSHLDKIAASLLEVETLDGDDFKNLLTN</sequence>
<dbReference type="AlphaFoldDB" id="A0A0G1JFG8"/>
<dbReference type="GO" id="GO:0016887">
    <property type="term" value="F:ATP hydrolysis activity"/>
    <property type="evidence" value="ECO:0007669"/>
    <property type="project" value="UniProtKB-UniRule"/>
</dbReference>
<keyword evidence="8 15" id="KW-0378">Hydrolase</keyword>
<dbReference type="HAMAP" id="MF_01458">
    <property type="entry name" value="FtsH"/>
    <property type="match status" value="1"/>
</dbReference>
<evidence type="ECO:0000256" key="2">
    <source>
        <dbReference type="ARBA" id="ARBA00010044"/>
    </source>
</evidence>
<evidence type="ECO:0000256" key="6">
    <source>
        <dbReference type="ARBA" id="ARBA00022723"/>
    </source>
</evidence>
<evidence type="ECO:0000256" key="12">
    <source>
        <dbReference type="ARBA" id="ARBA00023049"/>
    </source>
</evidence>
<comment type="subcellular location">
    <subcellularLocation>
        <location evidence="15">Cell membrane</location>
        <topology evidence="15">Multi-pass membrane protein</topology>
        <orientation evidence="15">Cytoplasmic side</orientation>
    </subcellularLocation>
    <subcellularLocation>
        <location evidence="1">Membrane</location>
    </subcellularLocation>
</comment>
<comment type="function">
    <text evidence="15">Acts as a processive, ATP-dependent zinc metallopeptidase for both cytoplasmic and membrane proteins. Plays a role in the quality control of integral membrane proteins.</text>
</comment>
<dbReference type="Gene3D" id="1.20.58.760">
    <property type="entry name" value="Peptidase M41"/>
    <property type="match status" value="1"/>
</dbReference>
<evidence type="ECO:0000256" key="10">
    <source>
        <dbReference type="ARBA" id="ARBA00022840"/>
    </source>
</evidence>
<keyword evidence="6 15" id="KW-0479">Metal-binding</keyword>
<dbReference type="Gene3D" id="3.40.50.300">
    <property type="entry name" value="P-loop containing nucleotide triphosphate hydrolases"/>
    <property type="match status" value="1"/>
</dbReference>
<comment type="subunit">
    <text evidence="15">Homohexamer.</text>
</comment>
<dbReference type="PANTHER" id="PTHR23076">
    <property type="entry name" value="METALLOPROTEASE M41 FTSH"/>
    <property type="match status" value="1"/>
</dbReference>
<dbReference type="SUPFAM" id="SSF52540">
    <property type="entry name" value="P-loop containing nucleoside triphosphate hydrolases"/>
    <property type="match status" value="1"/>
</dbReference>
<keyword evidence="12 15" id="KW-0482">Metalloprotease</keyword>
<evidence type="ECO:0000256" key="1">
    <source>
        <dbReference type="ARBA" id="ARBA00004370"/>
    </source>
</evidence>
<evidence type="ECO:0000256" key="5">
    <source>
        <dbReference type="ARBA" id="ARBA00022692"/>
    </source>
</evidence>
<dbReference type="InterPro" id="IPR000642">
    <property type="entry name" value="Peptidase_M41"/>
</dbReference>
<feature type="binding site" evidence="15">
    <location>
        <position position="442"/>
    </location>
    <ligand>
        <name>Zn(2+)</name>
        <dbReference type="ChEBI" id="CHEBI:29105"/>
        <note>catalytic</note>
    </ligand>
</feature>
<feature type="domain" description="AAA+ ATPase" evidence="17">
    <location>
        <begin position="213"/>
        <end position="352"/>
    </location>
</feature>
<keyword evidence="5 15" id="KW-0812">Transmembrane</keyword>
<dbReference type="InterPro" id="IPR041569">
    <property type="entry name" value="AAA_lid_3"/>
</dbReference>
<dbReference type="Pfam" id="PF17862">
    <property type="entry name" value="AAA_lid_3"/>
    <property type="match status" value="1"/>
</dbReference>
<dbReference type="Pfam" id="PF06480">
    <property type="entry name" value="FtsH_ext"/>
    <property type="match status" value="1"/>
</dbReference>
<keyword evidence="4 15" id="KW-0645">Protease</keyword>
<dbReference type="InterPro" id="IPR011546">
    <property type="entry name" value="Pept_M41_FtsH_extracell"/>
</dbReference>
<comment type="cofactor">
    <cofactor evidence="15">
        <name>Zn(2+)</name>
        <dbReference type="ChEBI" id="CHEBI:29105"/>
    </cofactor>
    <text evidence="15">Binds 1 zinc ion per subunit.</text>
</comment>
<gene>
    <name evidence="15" type="primary">ftsH</name>
    <name evidence="18" type="ORF">UW65_C0004G0018</name>
</gene>
<dbReference type="Pfam" id="PF00004">
    <property type="entry name" value="AAA"/>
    <property type="match status" value="1"/>
</dbReference>
<dbReference type="GO" id="GO:0005524">
    <property type="term" value="F:ATP binding"/>
    <property type="evidence" value="ECO:0007669"/>
    <property type="project" value="UniProtKB-UniRule"/>
</dbReference>
<dbReference type="GO" id="GO:0004222">
    <property type="term" value="F:metalloendopeptidase activity"/>
    <property type="evidence" value="ECO:0007669"/>
    <property type="project" value="InterPro"/>
</dbReference>
<feature type="transmembrane region" description="Helical" evidence="15">
    <location>
        <begin position="30"/>
        <end position="49"/>
    </location>
</feature>
<dbReference type="Gene3D" id="1.10.8.60">
    <property type="match status" value="1"/>
</dbReference>
<protein>
    <recommendedName>
        <fullName evidence="15">ATP-dependent zinc metalloprotease FtsH</fullName>
        <ecNumber evidence="15">3.4.24.-</ecNumber>
    </recommendedName>
</protein>
<organism evidence="18 19">
    <name type="scientific">candidate division WWE3 bacterium GW2011_GWB1_44_4</name>
    <dbReference type="NCBI Taxonomy" id="1619116"/>
    <lineage>
        <taxon>Bacteria</taxon>
        <taxon>Katanobacteria</taxon>
    </lineage>
</organism>
<dbReference type="GO" id="GO:0006508">
    <property type="term" value="P:proteolysis"/>
    <property type="evidence" value="ECO:0007669"/>
    <property type="project" value="UniProtKB-KW"/>
</dbReference>
<dbReference type="CDD" id="cd19501">
    <property type="entry name" value="RecA-like_FtsH"/>
    <property type="match status" value="1"/>
</dbReference>
<dbReference type="InterPro" id="IPR005936">
    <property type="entry name" value="FtsH"/>
</dbReference>
<comment type="caution">
    <text evidence="15">Lacks conserved residue(s) required for the propagation of feature annotation.</text>
</comment>
<accession>A0A0G1JFG8</accession>
<comment type="similarity">
    <text evidence="2 15">In the C-terminal section; belongs to the peptidase M41 family.</text>
</comment>
<evidence type="ECO:0000259" key="17">
    <source>
        <dbReference type="SMART" id="SM00382"/>
    </source>
</evidence>
<feature type="active site" evidence="15">
    <location>
        <position position="443"/>
    </location>
</feature>
<dbReference type="SMART" id="SM00382">
    <property type="entry name" value="AAA"/>
    <property type="match status" value="1"/>
</dbReference>